<comment type="caution">
    <text evidence="5">The sequence shown here is derived from an EMBL/GenBank/DDBJ whole genome shotgun (WGS) entry which is preliminary data.</text>
</comment>
<dbReference type="EMBL" id="BAAAEN010000033">
    <property type="protein sequence ID" value="GAA0529498.1"/>
    <property type="molecule type" value="Genomic_DNA"/>
</dbReference>
<evidence type="ECO:0000256" key="2">
    <source>
        <dbReference type="ARBA" id="ARBA00023015"/>
    </source>
</evidence>
<keyword evidence="4" id="KW-0804">Transcription</keyword>
<evidence type="ECO:0000313" key="6">
    <source>
        <dbReference type="Proteomes" id="UP001501706"/>
    </source>
</evidence>
<keyword evidence="6" id="KW-1185">Reference proteome</keyword>
<dbReference type="InterPro" id="IPR036388">
    <property type="entry name" value="WH-like_DNA-bd_sf"/>
</dbReference>
<proteinExistence type="inferred from homology"/>
<evidence type="ECO:0000256" key="3">
    <source>
        <dbReference type="ARBA" id="ARBA00023125"/>
    </source>
</evidence>
<keyword evidence="2" id="KW-0805">Transcription regulation</keyword>
<dbReference type="InterPro" id="IPR021795">
    <property type="entry name" value="DUF3363"/>
</dbReference>
<sequence>MADKQRVAGIYRRVVRLANGRCAMLDDGMGFSLAPWKPVIEQRPGQHLAATACGRGVPREIERPRGLVMGQHIVCRLWLQQDTINRLTVGFLYSILLNSSQSSELTTLTNHSAPTLGDLEIAVLEDIWRFGPSDTKAVYARIGQSRSISLNTVQSTLERLFRKTMLRREKISHAYEYSARVSRQELIHKLVESTVRRVAGPQPDVLLRAFVDLAARADDDQLKRLEELIARRRAELDQT</sequence>
<dbReference type="Gene3D" id="1.10.10.10">
    <property type="entry name" value="Winged helix-like DNA-binding domain superfamily/Winged helix DNA-binding domain"/>
    <property type="match status" value="1"/>
</dbReference>
<protein>
    <recommendedName>
        <fullName evidence="7">BlaI/MecI/CopY family transcriptional regulator</fullName>
    </recommendedName>
</protein>
<dbReference type="Pfam" id="PF11843">
    <property type="entry name" value="DUF3363"/>
    <property type="match status" value="1"/>
</dbReference>
<evidence type="ECO:0000256" key="4">
    <source>
        <dbReference type="ARBA" id="ARBA00023163"/>
    </source>
</evidence>
<organism evidence="5 6">
    <name type="scientific">Pigmentiphaga daeguensis</name>
    <dbReference type="NCBI Taxonomy" id="414049"/>
    <lineage>
        <taxon>Bacteria</taxon>
        <taxon>Pseudomonadati</taxon>
        <taxon>Pseudomonadota</taxon>
        <taxon>Betaproteobacteria</taxon>
        <taxon>Burkholderiales</taxon>
        <taxon>Alcaligenaceae</taxon>
        <taxon>Pigmentiphaga</taxon>
    </lineage>
</organism>
<comment type="similarity">
    <text evidence="1">Belongs to the BlaI transcriptional regulatory family.</text>
</comment>
<dbReference type="InterPro" id="IPR036390">
    <property type="entry name" value="WH_DNA-bd_sf"/>
</dbReference>
<gene>
    <name evidence="5" type="ORF">GCM10009097_53740</name>
</gene>
<keyword evidence="3" id="KW-0238">DNA-binding</keyword>
<evidence type="ECO:0008006" key="7">
    <source>
        <dbReference type="Google" id="ProtNLM"/>
    </source>
</evidence>
<evidence type="ECO:0000313" key="5">
    <source>
        <dbReference type="EMBL" id="GAA0529498.1"/>
    </source>
</evidence>
<evidence type="ECO:0000256" key="1">
    <source>
        <dbReference type="ARBA" id="ARBA00011046"/>
    </source>
</evidence>
<dbReference type="Proteomes" id="UP001501706">
    <property type="component" value="Unassembled WGS sequence"/>
</dbReference>
<dbReference type="Pfam" id="PF03965">
    <property type="entry name" value="Penicillinase_R"/>
    <property type="match status" value="1"/>
</dbReference>
<dbReference type="InterPro" id="IPR005650">
    <property type="entry name" value="BlaI_family"/>
</dbReference>
<accession>A0ABN1CYJ4</accession>
<name>A0ABN1CYJ4_9BURK</name>
<reference evidence="5 6" key="1">
    <citation type="journal article" date="2019" name="Int. J. Syst. Evol. Microbiol.">
        <title>The Global Catalogue of Microorganisms (GCM) 10K type strain sequencing project: providing services to taxonomists for standard genome sequencing and annotation.</title>
        <authorList>
            <consortium name="The Broad Institute Genomics Platform"/>
            <consortium name="The Broad Institute Genome Sequencing Center for Infectious Disease"/>
            <person name="Wu L."/>
            <person name="Ma J."/>
        </authorList>
    </citation>
    <scope>NUCLEOTIDE SEQUENCE [LARGE SCALE GENOMIC DNA]</scope>
    <source>
        <strain evidence="5 6">JCM 14330</strain>
    </source>
</reference>
<dbReference type="SUPFAM" id="SSF46785">
    <property type="entry name" value="Winged helix' DNA-binding domain"/>
    <property type="match status" value="1"/>
</dbReference>